<dbReference type="Proteomes" id="UP001373714">
    <property type="component" value="Unassembled WGS sequence"/>
</dbReference>
<evidence type="ECO:0000313" key="1">
    <source>
        <dbReference type="EMBL" id="KAK6349374.1"/>
    </source>
</evidence>
<dbReference type="EMBL" id="JAVHNS010000007">
    <property type="protein sequence ID" value="KAK6349374.1"/>
    <property type="molecule type" value="Genomic_DNA"/>
</dbReference>
<comment type="caution">
    <text evidence="1">The sequence shown here is derived from an EMBL/GenBank/DDBJ whole genome shotgun (WGS) entry which is preliminary data.</text>
</comment>
<proteinExistence type="predicted"/>
<gene>
    <name evidence="1" type="ORF">TWF730_010121</name>
</gene>
<evidence type="ECO:0000313" key="2">
    <source>
        <dbReference type="Proteomes" id="UP001373714"/>
    </source>
</evidence>
<dbReference type="AlphaFoldDB" id="A0AAV9UUR7"/>
<keyword evidence="2" id="KW-1185">Reference proteome</keyword>
<name>A0AAV9UUR7_9PEZI</name>
<protein>
    <submittedName>
        <fullName evidence="1">Uncharacterized protein</fullName>
    </submittedName>
</protein>
<reference evidence="1 2" key="1">
    <citation type="submission" date="2019-10" db="EMBL/GenBank/DDBJ databases">
        <authorList>
            <person name="Palmer J.M."/>
        </authorList>
    </citation>
    <scope>NUCLEOTIDE SEQUENCE [LARGE SCALE GENOMIC DNA]</scope>
    <source>
        <strain evidence="1 2">TWF730</strain>
    </source>
</reference>
<organism evidence="1 2">
    <name type="scientific">Orbilia blumenaviensis</name>
    <dbReference type="NCBI Taxonomy" id="1796055"/>
    <lineage>
        <taxon>Eukaryota</taxon>
        <taxon>Fungi</taxon>
        <taxon>Dikarya</taxon>
        <taxon>Ascomycota</taxon>
        <taxon>Pezizomycotina</taxon>
        <taxon>Orbiliomycetes</taxon>
        <taxon>Orbiliales</taxon>
        <taxon>Orbiliaceae</taxon>
        <taxon>Orbilia</taxon>
    </lineage>
</organism>
<accession>A0AAV9UUR7</accession>
<sequence>MRTLPENSKIFFVAHCANNRTMMKEILMQGFDKDSDLFLEIRKKYHLIRGWRRFFSWTTIRDIEWIRFKRYNLDMSQLLSTADGPCDNIRESLPHFNDINYEIEYREPPTRSPALSAVNI</sequence>